<protein>
    <recommendedName>
        <fullName evidence="7">Cerebellar degeneration-related protein 2</fullName>
    </recommendedName>
</protein>
<reference evidence="5 6" key="1">
    <citation type="submission" date="2019-08" db="EMBL/GenBank/DDBJ databases">
        <title>The genome of the soybean aphid Biotype 1, its phylome, world population structure and adaptation to the North American continent.</title>
        <authorList>
            <person name="Giordano R."/>
            <person name="Donthu R.K."/>
            <person name="Hernandez A.G."/>
            <person name="Wright C.L."/>
            <person name="Zimin A.V."/>
        </authorList>
    </citation>
    <scope>NUCLEOTIDE SEQUENCE [LARGE SCALE GENOMIC DNA]</scope>
    <source>
        <tissue evidence="5">Whole aphids</tissue>
    </source>
</reference>
<feature type="compositionally biased region" description="Polar residues" evidence="4">
    <location>
        <begin position="747"/>
        <end position="759"/>
    </location>
</feature>
<evidence type="ECO:0000313" key="6">
    <source>
        <dbReference type="Proteomes" id="UP000475862"/>
    </source>
</evidence>
<evidence type="ECO:0000256" key="1">
    <source>
        <dbReference type="ARBA" id="ARBA00009019"/>
    </source>
</evidence>
<feature type="region of interest" description="Disordered" evidence="4">
    <location>
        <begin position="399"/>
        <end position="454"/>
    </location>
</feature>
<evidence type="ECO:0000256" key="3">
    <source>
        <dbReference type="SAM" id="Coils"/>
    </source>
</evidence>
<sequence length="759" mass="85676">MDKNITTTSDLASLDCWDYTIELECLRGPQDLQLAAELGKTLLERNKELETNLRQQQNVVEDRNQEIELCEKILMYKMNSIENLTEWPNFQKANEQAIGLNLYELVVTDCLICWQYLTKQTAALREVNDSRLRIYEQLEISIQDLERNNQRLVQENINDKKHIKSLYDTIESLESRCEDLQNLVDDMGHLKKDDSVVSEGSGSGGAVIEDQDEYAKLASQLEHAKNQRVKEQRKVSELEQNVSLLIQENTNLEEKVSVMQKKDEELKTLQDQIVYLEEIRQGNLCRRCQRSTDPNLFDEYSVYDDDDDTDDISAIGSYVETHKHEVLQQLQETLGENYSEDNPYRILVDKYEALLKIQQKHNAFTPMVPSAANGNNNNAGNKDRGGISLQEELQMSGQFSSFNGNASDSDDSSDDGCPPTGDKGRAAPGTMTGGTKYSETETTSSSGFSDETSNKCTQTETFFTGSFLCTISDGDDCRFSIYDDASPVESRFRKTPEYRQLFREIFAVLKRAAEAKDEGERLPLLQDDDHDRGYEGEDGLDGLDDDATTDTPTCGRSSASVAATPRVPPATPACEHNPLMATIESEAVERRPTTPPPQQQQQQRVDGDQQQQLQRPPAEQQPQQQEPRRRRRDIIEELAATVKHKKHVRHRKSTAASQQQPRDISHLLEFKWTDQVTRRQPRSGSGDRPPSSHRSTWCAAAAAPNDGAETSPAVAQPYASAASQEVAKLKLLDKSYAEVLRLRKVPPSSSKRPQSQYLH</sequence>
<dbReference type="PANTHER" id="PTHR19232">
    <property type="entry name" value="CENTROCORTIN FAMILY MEMBER"/>
    <property type="match status" value="1"/>
</dbReference>
<evidence type="ECO:0000256" key="4">
    <source>
        <dbReference type="SAM" id="MobiDB-lite"/>
    </source>
</evidence>
<keyword evidence="2 3" id="KW-0175">Coiled coil</keyword>
<gene>
    <name evidence="5" type="ORF">AGLY_007529</name>
</gene>
<feature type="compositionally biased region" description="Basic and acidic residues" evidence="4">
    <location>
        <begin position="663"/>
        <end position="672"/>
    </location>
</feature>
<keyword evidence="6" id="KW-1185">Reference proteome</keyword>
<feature type="compositionally biased region" description="Low complexity" evidence="4">
    <location>
        <begin position="599"/>
        <end position="625"/>
    </location>
</feature>
<feature type="compositionally biased region" description="Basic residues" evidence="4">
    <location>
        <begin position="642"/>
        <end position="653"/>
    </location>
</feature>
<dbReference type="AlphaFoldDB" id="A0A6G0TMF9"/>
<feature type="compositionally biased region" description="Low complexity" evidence="4">
    <location>
        <begin position="371"/>
        <end position="380"/>
    </location>
</feature>
<comment type="caution">
    <text evidence="5">The sequence shown here is derived from an EMBL/GenBank/DDBJ whole genome shotgun (WGS) entry which is preliminary data.</text>
</comment>
<feature type="compositionally biased region" description="Low complexity" evidence="4">
    <location>
        <begin position="549"/>
        <end position="565"/>
    </location>
</feature>
<feature type="region of interest" description="Disordered" evidence="4">
    <location>
        <begin position="514"/>
        <end position="714"/>
    </location>
</feature>
<name>A0A6G0TMF9_APHGL</name>
<feature type="coiled-coil region" evidence="3">
    <location>
        <begin position="39"/>
        <end position="66"/>
    </location>
</feature>
<dbReference type="InterPro" id="IPR026079">
    <property type="entry name" value="CDR2"/>
</dbReference>
<dbReference type="OrthoDB" id="10059415at2759"/>
<organism evidence="5 6">
    <name type="scientific">Aphis glycines</name>
    <name type="common">Soybean aphid</name>
    <dbReference type="NCBI Taxonomy" id="307491"/>
    <lineage>
        <taxon>Eukaryota</taxon>
        <taxon>Metazoa</taxon>
        <taxon>Ecdysozoa</taxon>
        <taxon>Arthropoda</taxon>
        <taxon>Hexapoda</taxon>
        <taxon>Insecta</taxon>
        <taxon>Pterygota</taxon>
        <taxon>Neoptera</taxon>
        <taxon>Paraneoptera</taxon>
        <taxon>Hemiptera</taxon>
        <taxon>Sternorrhyncha</taxon>
        <taxon>Aphidomorpha</taxon>
        <taxon>Aphidoidea</taxon>
        <taxon>Aphididae</taxon>
        <taxon>Aphidini</taxon>
        <taxon>Aphis</taxon>
        <taxon>Aphis</taxon>
    </lineage>
</organism>
<proteinExistence type="inferred from homology"/>
<feature type="compositionally biased region" description="Low complexity" evidence="4">
    <location>
        <begin position="682"/>
        <end position="695"/>
    </location>
</feature>
<feature type="compositionally biased region" description="Acidic residues" evidence="4">
    <location>
        <begin position="536"/>
        <end position="548"/>
    </location>
</feature>
<accession>A0A6G0TMF9</accession>
<dbReference type="Proteomes" id="UP000475862">
    <property type="component" value="Unassembled WGS sequence"/>
</dbReference>
<feature type="coiled-coil region" evidence="3">
    <location>
        <begin position="135"/>
        <end position="279"/>
    </location>
</feature>
<evidence type="ECO:0008006" key="7">
    <source>
        <dbReference type="Google" id="ProtNLM"/>
    </source>
</evidence>
<feature type="compositionally biased region" description="Basic and acidic residues" evidence="4">
    <location>
        <begin position="514"/>
        <end position="535"/>
    </location>
</feature>
<evidence type="ECO:0000256" key="2">
    <source>
        <dbReference type="ARBA" id="ARBA00023054"/>
    </source>
</evidence>
<feature type="region of interest" description="Disordered" evidence="4">
    <location>
        <begin position="366"/>
        <end position="385"/>
    </location>
</feature>
<comment type="similarity">
    <text evidence="1">Belongs to the CDR2 family.</text>
</comment>
<dbReference type="EMBL" id="VYZN01000025">
    <property type="protein sequence ID" value="KAE9535628.1"/>
    <property type="molecule type" value="Genomic_DNA"/>
</dbReference>
<dbReference type="PANTHER" id="PTHR19232:SF7">
    <property type="entry name" value="CENTROCORTIN, ISOFORM A"/>
    <property type="match status" value="1"/>
</dbReference>
<feature type="region of interest" description="Disordered" evidence="4">
    <location>
        <begin position="740"/>
        <end position="759"/>
    </location>
</feature>
<feature type="compositionally biased region" description="Low complexity" evidence="4">
    <location>
        <begin position="433"/>
        <end position="451"/>
    </location>
</feature>
<evidence type="ECO:0000313" key="5">
    <source>
        <dbReference type="EMBL" id="KAE9535628.1"/>
    </source>
</evidence>